<name>A0A5E4TQ59_9BURK</name>
<dbReference type="GO" id="GO:0006424">
    <property type="term" value="P:glutamyl-tRNA aminoacylation"/>
    <property type="evidence" value="ECO:0007669"/>
    <property type="project" value="InterPro"/>
</dbReference>
<evidence type="ECO:0000256" key="6">
    <source>
        <dbReference type="ARBA" id="ARBA00023146"/>
    </source>
</evidence>
<feature type="binding site" evidence="7">
    <location>
        <position position="63"/>
    </location>
    <ligand>
        <name>L-glutamate</name>
        <dbReference type="ChEBI" id="CHEBI:29985"/>
    </ligand>
</feature>
<feature type="binding site" evidence="7">
    <location>
        <position position="146"/>
    </location>
    <ligand>
        <name>Zn(2+)</name>
        <dbReference type="ChEBI" id="CHEBI:29105"/>
    </ligand>
</feature>
<dbReference type="Pfam" id="PF00749">
    <property type="entry name" value="tRNA-synt_1c"/>
    <property type="match status" value="1"/>
</dbReference>
<dbReference type="PANTHER" id="PTHR43311:SF1">
    <property type="entry name" value="GLUTAMYL-Q TRNA(ASP) SYNTHETASE"/>
    <property type="match status" value="1"/>
</dbReference>
<dbReference type="NCBIfam" id="NF004313">
    <property type="entry name" value="PRK05710.1-2"/>
    <property type="match status" value="1"/>
</dbReference>
<reference evidence="10 11" key="1">
    <citation type="submission" date="2019-08" db="EMBL/GenBank/DDBJ databases">
        <authorList>
            <person name="Peeters C."/>
        </authorList>
    </citation>
    <scope>NUCLEOTIDE SEQUENCE [LARGE SCALE GENOMIC DNA]</scope>
    <source>
        <strain evidence="10 11">LMG 31107</strain>
    </source>
</reference>
<dbReference type="AlphaFoldDB" id="A0A5E4TQ59"/>
<feature type="binding site" evidence="7">
    <location>
        <position position="121"/>
    </location>
    <ligand>
        <name>Zn(2+)</name>
        <dbReference type="ChEBI" id="CHEBI:29105"/>
    </ligand>
</feature>
<gene>
    <name evidence="7 10" type="primary">gluQ</name>
    <name evidence="10" type="ORF">PCE31107_01514</name>
</gene>
<dbReference type="NCBIfam" id="NF004315">
    <property type="entry name" value="PRK05710.1-4"/>
    <property type="match status" value="1"/>
</dbReference>
<evidence type="ECO:0000256" key="5">
    <source>
        <dbReference type="ARBA" id="ARBA00022840"/>
    </source>
</evidence>
<dbReference type="InterPro" id="IPR014729">
    <property type="entry name" value="Rossmann-like_a/b/a_fold"/>
</dbReference>
<dbReference type="InterPro" id="IPR049940">
    <property type="entry name" value="GluQ/Sye"/>
</dbReference>
<dbReference type="RefSeq" id="WP_281352558.1">
    <property type="nucleotide sequence ID" value="NZ_CABPRY010000002.1"/>
</dbReference>
<evidence type="ECO:0000256" key="8">
    <source>
        <dbReference type="RuleBase" id="RU363037"/>
    </source>
</evidence>
<dbReference type="NCBIfam" id="NF004314">
    <property type="entry name" value="PRK05710.1-3"/>
    <property type="match status" value="1"/>
</dbReference>
<dbReference type="GO" id="GO:0005524">
    <property type="term" value="F:ATP binding"/>
    <property type="evidence" value="ECO:0007669"/>
    <property type="project" value="UniProtKB-KW"/>
</dbReference>
<dbReference type="EMBL" id="CABPRY010000002">
    <property type="protein sequence ID" value="VVD88728.1"/>
    <property type="molecule type" value="Genomic_DNA"/>
</dbReference>
<keyword evidence="8" id="KW-0648">Protein biosynthesis</keyword>
<feature type="binding site" evidence="7">
    <location>
        <position position="202"/>
    </location>
    <ligand>
        <name>L-glutamate</name>
        <dbReference type="ChEBI" id="CHEBI:29985"/>
    </ligand>
</feature>
<evidence type="ECO:0000313" key="11">
    <source>
        <dbReference type="Proteomes" id="UP000396788"/>
    </source>
</evidence>
<keyword evidence="1 7" id="KW-0436">Ligase</keyword>
<keyword evidence="3 7" id="KW-0547">Nucleotide-binding</keyword>
<dbReference type="PANTHER" id="PTHR43311">
    <property type="entry name" value="GLUTAMATE--TRNA LIGASE"/>
    <property type="match status" value="1"/>
</dbReference>
<keyword evidence="6 7" id="KW-0030">Aminoacyl-tRNA synthetase</keyword>
<feature type="binding site" evidence="7">
    <location>
        <position position="142"/>
    </location>
    <ligand>
        <name>Zn(2+)</name>
        <dbReference type="ChEBI" id="CHEBI:29105"/>
    </ligand>
</feature>
<dbReference type="GO" id="GO:0006400">
    <property type="term" value="P:tRNA modification"/>
    <property type="evidence" value="ECO:0007669"/>
    <property type="project" value="InterPro"/>
</dbReference>
<dbReference type="Gene3D" id="3.40.50.620">
    <property type="entry name" value="HUPs"/>
    <property type="match status" value="1"/>
</dbReference>
<dbReference type="Proteomes" id="UP000396788">
    <property type="component" value="Unassembled WGS sequence"/>
</dbReference>
<organism evidence="10 11">
    <name type="scientific">Pandoraea cepalis</name>
    <dbReference type="NCBI Taxonomy" id="2508294"/>
    <lineage>
        <taxon>Bacteria</taxon>
        <taxon>Pseudomonadati</taxon>
        <taxon>Pseudomonadota</taxon>
        <taxon>Betaproteobacteria</taxon>
        <taxon>Burkholderiales</taxon>
        <taxon>Burkholderiaceae</taxon>
        <taxon>Pandoraea</taxon>
    </lineage>
</organism>
<dbReference type="GO" id="GO:0008270">
    <property type="term" value="F:zinc ion binding"/>
    <property type="evidence" value="ECO:0007669"/>
    <property type="project" value="UniProtKB-UniRule"/>
</dbReference>
<feature type="short sequence motif" description="'KMSKS' region" evidence="7">
    <location>
        <begin position="258"/>
        <end position="262"/>
    </location>
</feature>
<dbReference type="InterPro" id="IPR000924">
    <property type="entry name" value="Glu/Gln-tRNA-synth"/>
</dbReference>
<feature type="binding site" evidence="7">
    <location>
        <begin position="27"/>
        <end position="31"/>
    </location>
    <ligand>
        <name>L-glutamate</name>
        <dbReference type="ChEBI" id="CHEBI:29985"/>
    </ligand>
</feature>
<protein>
    <recommendedName>
        <fullName evidence="7">Glutamyl-Q tRNA(Asp) synthetase</fullName>
        <shortName evidence="7">Glu-Q-RSs</shortName>
        <ecNumber evidence="7">6.1.1.-</ecNumber>
    </recommendedName>
</protein>
<feature type="binding site" evidence="7">
    <location>
        <position position="220"/>
    </location>
    <ligand>
        <name>L-glutamate</name>
        <dbReference type="ChEBI" id="CHEBI:29985"/>
    </ligand>
</feature>
<proteinExistence type="inferred from homology"/>
<evidence type="ECO:0000259" key="9">
    <source>
        <dbReference type="Pfam" id="PF00749"/>
    </source>
</evidence>
<dbReference type="GO" id="GO:0005829">
    <property type="term" value="C:cytosol"/>
    <property type="evidence" value="ECO:0007669"/>
    <property type="project" value="TreeGrafter"/>
</dbReference>
<evidence type="ECO:0000256" key="4">
    <source>
        <dbReference type="ARBA" id="ARBA00022833"/>
    </source>
</evidence>
<dbReference type="EC" id="6.1.1.-" evidence="7"/>
<comment type="similarity">
    <text evidence="7">Belongs to the class-I aminoacyl-tRNA synthetase family. GluQ subfamily.</text>
</comment>
<comment type="function">
    <text evidence="7">Catalyzes the tRNA-independent activation of glutamate in presence of ATP and the subsequent transfer of glutamate onto a tRNA(Asp). Glutamate is transferred on the 2-amino-5-(4,5-dihydroxy-2-cyclopenten-1-yl) moiety of the queuosine in the wobble position of the QUC anticodon.</text>
</comment>
<keyword evidence="4 7" id="KW-0862">Zinc</keyword>
<evidence type="ECO:0000256" key="2">
    <source>
        <dbReference type="ARBA" id="ARBA00022723"/>
    </source>
</evidence>
<feature type="binding site" evidence="7">
    <location>
        <position position="119"/>
    </location>
    <ligand>
        <name>Zn(2+)</name>
        <dbReference type="ChEBI" id="CHEBI:29105"/>
    </ligand>
</feature>
<dbReference type="GO" id="GO:0004818">
    <property type="term" value="F:glutamate-tRNA ligase activity"/>
    <property type="evidence" value="ECO:0007669"/>
    <property type="project" value="TreeGrafter"/>
</dbReference>
<sequence length="316" mass="34516">MAHACPHDAAPPASPDACYRGTRYRGRFAPSPTGPLHRGSLVTALASWLDARAHDGVWIVRMEDLDEPRCEPGAADAILATLTRLGLHSDEPVVWQSQRHAQYEQALASLIARGLVYPCGCTRREIADSLTRVHARHSTLAYPGTCRHGLHGKTPRAWRLRVPDGEAARIRFEDRWMGPQTQDLATEVGDFVLKRADGQWAYQLAVVVDDQAQGVTDIVRGADLLDSTARQIYLQACLDAPTPRYLHVPLVMADDGEKLSKQNGAAPLVLDTADATLSALKDAAAHLGLPATLAHVSHREDFYAAATQAWRVQHGQ</sequence>
<feature type="domain" description="Glutamyl/glutaminyl-tRNA synthetase class Ib catalytic" evidence="9">
    <location>
        <begin position="25"/>
        <end position="265"/>
    </location>
</feature>
<comment type="cofactor">
    <cofactor evidence="7">
        <name>Zn(2+)</name>
        <dbReference type="ChEBI" id="CHEBI:29105"/>
    </cofactor>
    <text evidence="7">Binds 1 zinc ion per subunit.</text>
</comment>
<accession>A0A5E4TQ59</accession>
<dbReference type="NCBIfam" id="TIGR03838">
    <property type="entry name" value="queuosine_YadB"/>
    <property type="match status" value="1"/>
</dbReference>
<keyword evidence="5 7" id="KW-0067">ATP-binding</keyword>
<evidence type="ECO:0000256" key="3">
    <source>
        <dbReference type="ARBA" id="ARBA00022741"/>
    </source>
</evidence>
<evidence type="ECO:0000313" key="10">
    <source>
        <dbReference type="EMBL" id="VVD88728.1"/>
    </source>
</evidence>
<dbReference type="InterPro" id="IPR022380">
    <property type="entry name" value="Glu-Q_tRNA(Asp)_Synthase"/>
</dbReference>
<evidence type="ECO:0000256" key="7">
    <source>
        <dbReference type="HAMAP-Rule" id="MF_01428"/>
    </source>
</evidence>
<keyword evidence="2 7" id="KW-0479">Metal-binding</keyword>
<dbReference type="PRINTS" id="PR00987">
    <property type="entry name" value="TRNASYNTHGLU"/>
</dbReference>
<feature type="short sequence motif" description="'HIGH' region" evidence="7">
    <location>
        <begin position="30"/>
        <end position="40"/>
    </location>
</feature>
<dbReference type="InterPro" id="IPR020058">
    <property type="entry name" value="Glu/Gln-tRNA-synth_Ib_cat-dom"/>
</dbReference>
<feature type="binding site" evidence="7">
    <location>
        <position position="261"/>
    </location>
    <ligand>
        <name>ATP</name>
        <dbReference type="ChEBI" id="CHEBI:30616"/>
    </ligand>
</feature>
<dbReference type="SUPFAM" id="SSF52374">
    <property type="entry name" value="Nucleotidylyl transferase"/>
    <property type="match status" value="1"/>
</dbReference>
<evidence type="ECO:0000256" key="1">
    <source>
        <dbReference type="ARBA" id="ARBA00022598"/>
    </source>
</evidence>
<dbReference type="HAMAP" id="MF_01428">
    <property type="entry name" value="Glu_Q_tRNA_synth"/>
    <property type="match status" value="1"/>
</dbReference>